<evidence type="ECO:0000256" key="1">
    <source>
        <dbReference type="SAM" id="MobiDB-lite"/>
    </source>
</evidence>
<accession>A0A429VAQ6</accession>
<dbReference type="AlphaFoldDB" id="A0A429VAQ6"/>
<feature type="transmembrane region" description="Helical" evidence="2">
    <location>
        <begin position="47"/>
        <end position="67"/>
    </location>
</feature>
<dbReference type="Proteomes" id="UP000274661">
    <property type="component" value="Unassembled WGS sequence"/>
</dbReference>
<feature type="region of interest" description="Disordered" evidence="1">
    <location>
        <begin position="1"/>
        <end position="30"/>
    </location>
</feature>
<keyword evidence="2" id="KW-1133">Transmembrane helix</keyword>
<reference evidence="3 4" key="1">
    <citation type="submission" date="2018-12" db="EMBL/GenBank/DDBJ databases">
        <title>Sphingomonas sp. HMF7854 Genome sequencing and assembly.</title>
        <authorList>
            <person name="Cha I."/>
            <person name="Kang H."/>
            <person name="Kim H."/>
            <person name="Kang J."/>
            <person name="Joh K."/>
        </authorList>
    </citation>
    <scope>NUCLEOTIDE SEQUENCE [LARGE SCALE GENOMIC DNA]</scope>
    <source>
        <strain evidence="3 4">HMF7854</strain>
    </source>
</reference>
<dbReference type="RefSeq" id="WP_126718848.1">
    <property type="nucleotide sequence ID" value="NZ_RWJF01000001.1"/>
</dbReference>
<proteinExistence type="predicted"/>
<feature type="compositionally biased region" description="Low complexity" evidence="1">
    <location>
        <begin position="1"/>
        <end position="24"/>
    </location>
</feature>
<keyword evidence="2" id="KW-0472">Membrane</keyword>
<keyword evidence="2" id="KW-0812">Transmembrane</keyword>
<gene>
    <name evidence="3" type="ORF">HMF7854_09325</name>
</gene>
<evidence type="ECO:0000313" key="3">
    <source>
        <dbReference type="EMBL" id="RST31015.1"/>
    </source>
</evidence>
<dbReference type="OrthoDB" id="7586148at2"/>
<keyword evidence="4" id="KW-1185">Reference proteome</keyword>
<protein>
    <submittedName>
        <fullName evidence="3">Uncharacterized protein</fullName>
    </submittedName>
</protein>
<sequence>MATSTNETGSRSSSTGSSASSSSSRIDDVRERIGDLGSDITDRVGSAPLIALGAGAALGALIASVLPRSDRETEMLRPLGQKLNEASRGALDRGREMGREKFNELAGDKVREFFGAGSNSDS</sequence>
<name>A0A429VAQ6_9SPHN</name>
<dbReference type="EMBL" id="RWJF01000001">
    <property type="protein sequence ID" value="RST31015.1"/>
    <property type="molecule type" value="Genomic_DNA"/>
</dbReference>
<evidence type="ECO:0000313" key="4">
    <source>
        <dbReference type="Proteomes" id="UP000274661"/>
    </source>
</evidence>
<comment type="caution">
    <text evidence="3">The sequence shown here is derived from an EMBL/GenBank/DDBJ whole genome shotgun (WGS) entry which is preliminary data.</text>
</comment>
<evidence type="ECO:0000256" key="2">
    <source>
        <dbReference type="SAM" id="Phobius"/>
    </source>
</evidence>
<organism evidence="3 4">
    <name type="scientific">Sphingomonas ginkgonis</name>
    <dbReference type="NCBI Taxonomy" id="2315330"/>
    <lineage>
        <taxon>Bacteria</taxon>
        <taxon>Pseudomonadati</taxon>
        <taxon>Pseudomonadota</taxon>
        <taxon>Alphaproteobacteria</taxon>
        <taxon>Sphingomonadales</taxon>
        <taxon>Sphingomonadaceae</taxon>
        <taxon>Sphingomonas</taxon>
    </lineage>
</organism>